<dbReference type="InterPro" id="IPR050616">
    <property type="entry name" value="CPA3_Na-H_Antiporter_A"/>
</dbReference>
<dbReference type="KEGG" id="csty:KN1_15610"/>
<name>A0A8D5U6L4_9CREN</name>
<evidence type="ECO:0000313" key="3">
    <source>
        <dbReference type="EMBL" id="BCU70264.1"/>
    </source>
</evidence>
<dbReference type="AlphaFoldDB" id="A0A8D5U6L4"/>
<feature type="transmembrane region" description="Helical" evidence="1">
    <location>
        <begin position="75"/>
        <end position="91"/>
    </location>
</feature>
<dbReference type="PANTHER" id="PTHR43373:SF1">
    <property type="entry name" value="NA(+)_H(+) ANTIPORTER SUBUNIT A"/>
    <property type="match status" value="1"/>
</dbReference>
<dbReference type="Pfam" id="PF00361">
    <property type="entry name" value="Proton_antipo_M"/>
    <property type="match status" value="1"/>
</dbReference>
<evidence type="ECO:0000259" key="2">
    <source>
        <dbReference type="Pfam" id="PF00361"/>
    </source>
</evidence>
<evidence type="ECO:0000256" key="1">
    <source>
        <dbReference type="SAM" id="Phobius"/>
    </source>
</evidence>
<keyword evidence="1" id="KW-0472">Membrane</keyword>
<feature type="transmembrane region" description="Helical" evidence="1">
    <location>
        <begin position="370"/>
        <end position="390"/>
    </location>
</feature>
<keyword evidence="1" id="KW-1133">Transmembrane helix</keyword>
<dbReference type="Proteomes" id="UP000825123">
    <property type="component" value="Chromosome"/>
</dbReference>
<dbReference type="RefSeq" id="WP_221286780.1">
    <property type="nucleotide sequence ID" value="NZ_AP024597.1"/>
</dbReference>
<feature type="transmembrane region" description="Helical" evidence="1">
    <location>
        <begin position="48"/>
        <end position="68"/>
    </location>
</feature>
<feature type="transmembrane region" description="Helical" evidence="1">
    <location>
        <begin position="251"/>
        <end position="272"/>
    </location>
</feature>
<dbReference type="GeneID" id="66163281"/>
<keyword evidence="1" id="KW-0812">Transmembrane</keyword>
<feature type="transmembrane region" description="Helical" evidence="1">
    <location>
        <begin position="191"/>
        <end position="210"/>
    </location>
</feature>
<dbReference type="NCBIfam" id="NF005046">
    <property type="entry name" value="PRK06459.1"/>
    <property type="match status" value="1"/>
</dbReference>
<feature type="transmembrane region" description="Helical" evidence="1">
    <location>
        <begin position="123"/>
        <end position="146"/>
    </location>
</feature>
<keyword evidence="4" id="KW-1185">Reference proteome</keyword>
<gene>
    <name evidence="3" type="ORF">KN1_15610</name>
</gene>
<feature type="domain" description="NADH:quinone oxidoreductase/Mrp antiporter transmembrane" evidence="2">
    <location>
        <begin position="93"/>
        <end position="359"/>
    </location>
</feature>
<feature type="transmembrane region" description="Helical" evidence="1">
    <location>
        <begin position="325"/>
        <end position="341"/>
    </location>
</feature>
<proteinExistence type="predicted"/>
<feature type="transmembrane region" description="Helical" evidence="1">
    <location>
        <begin position="562"/>
        <end position="581"/>
    </location>
</feature>
<feature type="transmembrane region" description="Helical" evidence="1">
    <location>
        <begin position="158"/>
        <end position="179"/>
    </location>
</feature>
<dbReference type="PANTHER" id="PTHR43373">
    <property type="entry name" value="NA(+)/H(+) ANTIPORTER SUBUNIT"/>
    <property type="match status" value="1"/>
</dbReference>
<sequence>MNVPLWLVLVLAYLPPLLSVVRSKLGYLSITLLSITLASLSIIEPNGVFSYFLLLSSIVWLIISTFSLFSPCERLLEALLSLSISGMVTILESTNYLEFLVGWEVMSIPIYAYIAIKGNYKSAFVFIAFSEISTVLLLFSFIIASTQSMYFAPLSSPLPLIIGSIGFIVKMGVTPFMVAEWLPISQGNTPGNMSALISSTVTLMGVYGIVRMSSLTGFIPIGFPLALMILGAVTTFFGALYAYVSESIKGALAFSTVENNGAMLSELGIFMVSKSLGMLELEYLSLYGVILYSFAHSIAKTGLFLTSSLQGSTAISLAKKIRDKLYSIALVLISTSMSGLLPNLGGVSSWLLLELLFISAYILHNSSSIFFIISGFTIAMGEGFATAFMIKYVSYLSVFKRDEERVYKPLSVPIFTSGLLVFLLGFTLPYVLYPYKTSLLSLGMIFNSVLITCYNGHTFGGISPLYIVLMVATLSSATYIAFGRPKTRKVRTWNNGVVDQEEYTAYALSNNVRLMLRKILRHESVYINTDATDVVWKEMIRIGIMIRKIGKLVGRNLVNSSIQWYIIYLIITVLLIVVIITL</sequence>
<feature type="transmembrane region" description="Helical" evidence="1">
    <location>
        <begin position="222"/>
        <end position="244"/>
    </location>
</feature>
<dbReference type="EMBL" id="AP024597">
    <property type="protein sequence ID" value="BCU70264.1"/>
    <property type="molecule type" value="Genomic_DNA"/>
</dbReference>
<reference evidence="3 4" key="1">
    <citation type="submission" date="2021-04" db="EMBL/GenBank/DDBJ databases">
        <title>Complete genome sequence of Stygiolobus sp. KN-1.</title>
        <authorList>
            <person name="Nakamura K."/>
            <person name="Sakai H."/>
            <person name="Kurosawa N."/>
        </authorList>
    </citation>
    <scope>NUCLEOTIDE SEQUENCE [LARGE SCALE GENOMIC DNA]</scope>
    <source>
        <strain evidence="3 4">KN-1</strain>
    </source>
</reference>
<feature type="transmembrane region" description="Helical" evidence="1">
    <location>
        <begin position="463"/>
        <end position="482"/>
    </location>
</feature>
<dbReference type="InterPro" id="IPR001750">
    <property type="entry name" value="ND/Mrp_TM"/>
</dbReference>
<accession>A0A8D5U6L4</accession>
<organism evidence="3 4">
    <name type="scientific">Stygiolobus caldivivus</name>
    <dbReference type="NCBI Taxonomy" id="2824673"/>
    <lineage>
        <taxon>Archaea</taxon>
        <taxon>Thermoproteota</taxon>
        <taxon>Thermoprotei</taxon>
        <taxon>Sulfolobales</taxon>
        <taxon>Sulfolobaceae</taxon>
        <taxon>Stygiolobus</taxon>
    </lineage>
</organism>
<evidence type="ECO:0000313" key="4">
    <source>
        <dbReference type="Proteomes" id="UP000825123"/>
    </source>
</evidence>
<feature type="transmembrane region" description="Helical" evidence="1">
    <location>
        <begin position="284"/>
        <end position="305"/>
    </location>
</feature>
<protein>
    <submittedName>
        <fullName evidence="3">Oxidoreductase</fullName>
    </submittedName>
</protein>
<feature type="transmembrane region" description="Helical" evidence="1">
    <location>
        <begin position="97"/>
        <end position="116"/>
    </location>
</feature>
<feature type="transmembrane region" description="Helical" evidence="1">
    <location>
        <begin position="410"/>
        <end position="432"/>
    </location>
</feature>